<evidence type="ECO:0000256" key="5">
    <source>
        <dbReference type="ARBA" id="ARBA00022949"/>
    </source>
</evidence>
<keyword evidence="5" id="KW-0965">Cell junction</keyword>
<keyword evidence="9" id="KW-0472">Membrane</keyword>
<keyword evidence="4" id="KW-0677">Repeat</keyword>
<organism evidence="12 13">
    <name type="scientific">Trapa natans</name>
    <name type="common">Water chestnut</name>
    <dbReference type="NCBI Taxonomy" id="22666"/>
    <lineage>
        <taxon>Eukaryota</taxon>
        <taxon>Viridiplantae</taxon>
        <taxon>Streptophyta</taxon>
        <taxon>Embryophyta</taxon>
        <taxon>Tracheophyta</taxon>
        <taxon>Spermatophyta</taxon>
        <taxon>Magnoliopsida</taxon>
        <taxon>eudicotyledons</taxon>
        <taxon>Gunneridae</taxon>
        <taxon>Pentapetalae</taxon>
        <taxon>rosids</taxon>
        <taxon>malvids</taxon>
        <taxon>Myrtales</taxon>
        <taxon>Lythraceae</taxon>
        <taxon>Trapa</taxon>
    </lineage>
</organism>
<comment type="similarity">
    <text evidence="8">Belongs to the cysteine-rich repeat secretory protein family. Plasmodesmata-located proteins (PDLD) subfamily.</text>
</comment>
<accession>A0AAN7LYT4</accession>
<dbReference type="PROSITE" id="PS51473">
    <property type="entry name" value="GNK2"/>
    <property type="match status" value="2"/>
</dbReference>
<feature type="domain" description="Gnk2-homologous" evidence="11">
    <location>
        <begin position="34"/>
        <end position="140"/>
    </location>
</feature>
<feature type="transmembrane region" description="Helical" evidence="9">
    <location>
        <begin position="283"/>
        <end position="307"/>
    </location>
</feature>
<dbReference type="GO" id="GO:0046739">
    <property type="term" value="P:transport of virus in multicellular host"/>
    <property type="evidence" value="ECO:0007669"/>
    <property type="project" value="TreeGrafter"/>
</dbReference>
<evidence type="ECO:0000256" key="4">
    <source>
        <dbReference type="ARBA" id="ARBA00022737"/>
    </source>
</evidence>
<dbReference type="InterPro" id="IPR051378">
    <property type="entry name" value="Cell2Cell_Antifungal"/>
</dbReference>
<sequence length="313" mass="34720">MKTYVKSSFHASQLIFLITLGFNLPFIEPNTDYSTLVYKNCANETFSDESAAASSYQKTLDSMFNQLLSHSSQSKFFRITAGNTHGRISGLYQCREDITNQDCHVCVTKLPYISSTLCNRAKAAEIQLSGCSLRYKINSLSLQTKDQLPAGTIKYDAERKDCSRERVDMDRFDELRDSAFVELESQVFVRHGRCTVQREMLRAMAQCEGVMGEQECIECVKHAASIAKEACERAVSGQVSLSRCSVSYLYGQGGWDGFAGGEGYPYLGYHNGDDGYHDHSGRLGVILGGGAAAVLLGLLLLVLIWIARRKDDC</sequence>
<dbReference type="CDD" id="cd23509">
    <property type="entry name" value="Gnk2-like"/>
    <property type="match status" value="1"/>
</dbReference>
<dbReference type="PANTHER" id="PTHR32080:SF6">
    <property type="entry name" value="PLASMODESMATA-LOCATED PROTEIN 4"/>
    <property type="match status" value="1"/>
</dbReference>
<evidence type="ECO:0000259" key="11">
    <source>
        <dbReference type="PROSITE" id="PS51473"/>
    </source>
</evidence>
<comment type="subcellular location">
    <subcellularLocation>
        <location evidence="7">Cell junction</location>
        <location evidence="7">Plasmodesma</location>
    </subcellularLocation>
    <subcellularLocation>
        <location evidence="1">Cell membrane</location>
        <topology evidence="1">Single-pass type I membrane protein</topology>
    </subcellularLocation>
</comment>
<keyword evidence="6" id="KW-1015">Disulfide bond</keyword>
<name>A0AAN7LYT4_TRANT</name>
<dbReference type="PANTHER" id="PTHR32080">
    <property type="entry name" value="ANTIFUNGAL PROTEIN GINKBILOBIN-2-LIKE"/>
    <property type="match status" value="1"/>
</dbReference>
<keyword evidence="9" id="KW-0812">Transmembrane</keyword>
<evidence type="ECO:0000256" key="9">
    <source>
        <dbReference type="SAM" id="Phobius"/>
    </source>
</evidence>
<dbReference type="AlphaFoldDB" id="A0AAN7LYT4"/>
<feature type="signal peptide" evidence="10">
    <location>
        <begin position="1"/>
        <end position="29"/>
    </location>
</feature>
<keyword evidence="9" id="KW-1133">Transmembrane helix</keyword>
<dbReference type="GO" id="GO:0005886">
    <property type="term" value="C:plasma membrane"/>
    <property type="evidence" value="ECO:0007669"/>
    <property type="project" value="UniProtKB-SubCell"/>
</dbReference>
<gene>
    <name evidence="12" type="ORF">SAY86_031074</name>
</gene>
<feature type="domain" description="Gnk2-homologous" evidence="11">
    <location>
        <begin position="154"/>
        <end position="253"/>
    </location>
</feature>
<keyword evidence="3 10" id="KW-0732">Signal</keyword>
<dbReference type="Proteomes" id="UP001346149">
    <property type="component" value="Unassembled WGS sequence"/>
</dbReference>
<evidence type="ECO:0000256" key="6">
    <source>
        <dbReference type="ARBA" id="ARBA00023157"/>
    </source>
</evidence>
<dbReference type="InterPro" id="IPR002902">
    <property type="entry name" value="GNK2"/>
</dbReference>
<dbReference type="InterPro" id="IPR038408">
    <property type="entry name" value="GNK2_sf"/>
</dbReference>
<evidence type="ECO:0000256" key="10">
    <source>
        <dbReference type="SAM" id="SignalP"/>
    </source>
</evidence>
<evidence type="ECO:0000313" key="12">
    <source>
        <dbReference type="EMBL" id="KAK4798748.1"/>
    </source>
</evidence>
<evidence type="ECO:0000256" key="7">
    <source>
        <dbReference type="ARBA" id="ARBA00024184"/>
    </source>
</evidence>
<protein>
    <recommendedName>
        <fullName evidence="11">Gnk2-homologous domain-containing protein</fullName>
    </recommendedName>
</protein>
<dbReference type="Pfam" id="PF01657">
    <property type="entry name" value="Stress-antifung"/>
    <property type="match status" value="2"/>
</dbReference>
<dbReference type="Gene3D" id="3.30.430.20">
    <property type="entry name" value="Gnk2 domain, C-X8-C-X2-C motif"/>
    <property type="match status" value="2"/>
</dbReference>
<reference evidence="12 13" key="1">
    <citation type="journal article" date="2023" name="Hortic Res">
        <title>Pangenome of water caltrop reveals structural variations and asymmetric subgenome divergence after allopolyploidization.</title>
        <authorList>
            <person name="Zhang X."/>
            <person name="Chen Y."/>
            <person name="Wang L."/>
            <person name="Yuan Y."/>
            <person name="Fang M."/>
            <person name="Shi L."/>
            <person name="Lu R."/>
            <person name="Comes H.P."/>
            <person name="Ma Y."/>
            <person name="Chen Y."/>
            <person name="Huang G."/>
            <person name="Zhou Y."/>
            <person name="Zheng Z."/>
            <person name="Qiu Y."/>
        </authorList>
    </citation>
    <scope>NUCLEOTIDE SEQUENCE [LARGE SCALE GENOMIC DNA]</scope>
    <source>
        <strain evidence="12">F231</strain>
    </source>
</reference>
<dbReference type="GO" id="GO:0010497">
    <property type="term" value="P:plasmodesmata-mediated intercellular transport"/>
    <property type="evidence" value="ECO:0007669"/>
    <property type="project" value="TreeGrafter"/>
</dbReference>
<evidence type="ECO:0000256" key="1">
    <source>
        <dbReference type="ARBA" id="ARBA00004251"/>
    </source>
</evidence>
<keyword evidence="2" id="KW-0945">Host-virus interaction</keyword>
<evidence type="ECO:0000256" key="3">
    <source>
        <dbReference type="ARBA" id="ARBA00022729"/>
    </source>
</evidence>
<feature type="chain" id="PRO_5042889660" description="Gnk2-homologous domain-containing protein" evidence="10">
    <location>
        <begin position="30"/>
        <end position="313"/>
    </location>
</feature>
<evidence type="ECO:0000256" key="2">
    <source>
        <dbReference type="ARBA" id="ARBA00022581"/>
    </source>
</evidence>
<dbReference type="GO" id="GO:0009506">
    <property type="term" value="C:plasmodesma"/>
    <property type="evidence" value="ECO:0007669"/>
    <property type="project" value="UniProtKB-SubCell"/>
</dbReference>
<dbReference type="EMBL" id="JAXQNO010000005">
    <property type="protein sequence ID" value="KAK4798748.1"/>
    <property type="molecule type" value="Genomic_DNA"/>
</dbReference>
<proteinExistence type="inferred from homology"/>
<evidence type="ECO:0000313" key="13">
    <source>
        <dbReference type="Proteomes" id="UP001346149"/>
    </source>
</evidence>
<evidence type="ECO:0000256" key="8">
    <source>
        <dbReference type="ARBA" id="ARBA00038393"/>
    </source>
</evidence>
<keyword evidence="13" id="KW-1185">Reference proteome</keyword>
<comment type="caution">
    <text evidence="12">The sequence shown here is derived from an EMBL/GenBank/DDBJ whole genome shotgun (WGS) entry which is preliminary data.</text>
</comment>